<evidence type="ECO:0000313" key="1">
    <source>
        <dbReference type="EMBL" id="GCB94800.1"/>
    </source>
</evidence>
<accession>A0A059WCG1</accession>
<dbReference type="Proteomes" id="UP000288351">
    <property type="component" value="Unassembled WGS sequence"/>
</dbReference>
<dbReference type="AlphaFoldDB" id="A0A059WCG1"/>
<dbReference type="Gene3D" id="3.40.630.30">
    <property type="match status" value="1"/>
</dbReference>
<name>A0A059WCG1_STRNR</name>
<proteinExistence type="predicted"/>
<dbReference type="RefSeq" id="WP_016573494.1">
    <property type="nucleotide sequence ID" value="NZ_BHXC01000007.1"/>
</dbReference>
<protein>
    <submittedName>
        <fullName evidence="1">N-acetyltransferase</fullName>
    </submittedName>
</protein>
<dbReference type="InterPro" id="IPR016181">
    <property type="entry name" value="Acyl_CoA_acyltransferase"/>
</dbReference>
<dbReference type="InterPro" id="IPR000182">
    <property type="entry name" value="GNAT_dom"/>
</dbReference>
<evidence type="ECO:0000313" key="2">
    <source>
        <dbReference type="Proteomes" id="UP000288351"/>
    </source>
</evidence>
<sequence length="131" mass="14474">MTIEYEWRGDFDDDALDALHAEGFGHPVTATDWRARLHRYSLGWVCAWEDGALIGFVNVAWDGGRHAFVLDTVVAPHRRSHGVGTALIATAADRARAAHCAWLHVDFEEHLRPFYFAACGFAPTTAGLIAL</sequence>
<keyword evidence="1" id="KW-0808">Transferase</keyword>
<dbReference type="eggNOG" id="COG1444">
    <property type="taxonomic scope" value="Bacteria"/>
</dbReference>
<dbReference type="SUPFAM" id="SSF55729">
    <property type="entry name" value="Acyl-CoA N-acyltransferases (Nat)"/>
    <property type="match status" value="1"/>
</dbReference>
<dbReference type="CDD" id="cd04301">
    <property type="entry name" value="NAT_SF"/>
    <property type="match status" value="1"/>
</dbReference>
<dbReference type="PROSITE" id="PS51186">
    <property type="entry name" value="GNAT"/>
    <property type="match status" value="1"/>
</dbReference>
<organism evidence="1 2">
    <name type="scientific">Streptomyces noursei</name>
    <name type="common">Streptomyces albulus</name>
    <dbReference type="NCBI Taxonomy" id="1971"/>
    <lineage>
        <taxon>Bacteria</taxon>
        <taxon>Bacillati</taxon>
        <taxon>Actinomycetota</taxon>
        <taxon>Actinomycetes</taxon>
        <taxon>Kitasatosporales</taxon>
        <taxon>Streptomycetaceae</taxon>
        <taxon>Streptomyces</taxon>
    </lineage>
</organism>
<gene>
    <name evidence="1" type="ORF">SALB_07601</name>
</gene>
<dbReference type="Pfam" id="PF00583">
    <property type="entry name" value="Acetyltransf_1"/>
    <property type="match status" value="1"/>
</dbReference>
<dbReference type="GO" id="GO:0016747">
    <property type="term" value="F:acyltransferase activity, transferring groups other than amino-acyl groups"/>
    <property type="evidence" value="ECO:0007669"/>
    <property type="project" value="InterPro"/>
</dbReference>
<reference evidence="1 2" key="1">
    <citation type="journal article" date="2019" name="Microbiol. Resour. Announc.">
        <title>Draft Genome Sequence of the Most Traditional epsilon-Poly-l-Lysine Producer, Streptomyces albulus NBRC14147.</title>
        <authorList>
            <person name="Yamanaka K."/>
            <person name="Hamano Y."/>
        </authorList>
    </citation>
    <scope>NUCLEOTIDE SEQUENCE [LARGE SCALE GENOMIC DNA]</scope>
    <source>
        <strain evidence="1 2">NBRC 14147</strain>
    </source>
</reference>
<comment type="caution">
    <text evidence="1">The sequence shown here is derived from an EMBL/GenBank/DDBJ whole genome shotgun (WGS) entry which is preliminary data.</text>
</comment>
<dbReference type="EMBL" id="BHXC01000007">
    <property type="protein sequence ID" value="GCB94800.1"/>
    <property type="molecule type" value="Genomic_DNA"/>
</dbReference>
<dbReference type="STRING" id="68570.DC74_6634"/>